<dbReference type="SUPFAM" id="SSF46689">
    <property type="entry name" value="Homeodomain-like"/>
    <property type="match status" value="1"/>
</dbReference>
<dbReference type="InterPro" id="IPR036271">
    <property type="entry name" value="Tet_transcr_reg_TetR-rel_C_sf"/>
</dbReference>
<dbReference type="PANTHER" id="PTHR43479">
    <property type="entry name" value="ACREF/ENVCD OPERON REPRESSOR-RELATED"/>
    <property type="match status" value="1"/>
</dbReference>
<dbReference type="Pfam" id="PF17932">
    <property type="entry name" value="TetR_C_24"/>
    <property type="match status" value="1"/>
</dbReference>
<evidence type="ECO:0000313" key="4">
    <source>
        <dbReference type="EMBL" id="PWI27023.1"/>
    </source>
</evidence>
<dbReference type="EMBL" id="QFVR01000001">
    <property type="protein sequence ID" value="PWI27023.1"/>
    <property type="molecule type" value="Genomic_DNA"/>
</dbReference>
<comment type="caution">
    <text evidence="4">The sequence shown here is derived from an EMBL/GenBank/DDBJ whole genome shotgun (WGS) entry which is preliminary data.</text>
</comment>
<evidence type="ECO:0000256" key="2">
    <source>
        <dbReference type="PROSITE-ProRule" id="PRU00335"/>
    </source>
</evidence>
<dbReference type="RefSeq" id="WP_109304646.1">
    <property type="nucleotide sequence ID" value="NZ_BJUF01000059.1"/>
</dbReference>
<gene>
    <name evidence="4" type="ORF">DEX24_01640</name>
</gene>
<dbReference type="Proteomes" id="UP000245938">
    <property type="component" value="Unassembled WGS sequence"/>
</dbReference>
<dbReference type="InterPro" id="IPR001647">
    <property type="entry name" value="HTH_TetR"/>
</dbReference>
<dbReference type="AlphaFoldDB" id="A0A2U3AR58"/>
<evidence type="ECO:0000259" key="3">
    <source>
        <dbReference type="PROSITE" id="PS50977"/>
    </source>
</evidence>
<dbReference type="Gene3D" id="1.10.357.10">
    <property type="entry name" value="Tetracycline Repressor, domain 2"/>
    <property type="match status" value="1"/>
</dbReference>
<protein>
    <submittedName>
        <fullName evidence="4">TetR family transcriptional regulator</fullName>
    </submittedName>
</protein>
<proteinExistence type="predicted"/>
<dbReference type="InterPro" id="IPR023772">
    <property type="entry name" value="DNA-bd_HTH_TetR-type_CS"/>
</dbReference>
<evidence type="ECO:0000313" key="5">
    <source>
        <dbReference type="Proteomes" id="UP000245938"/>
    </source>
</evidence>
<dbReference type="SUPFAM" id="SSF48498">
    <property type="entry name" value="Tetracyclin repressor-like, C-terminal domain"/>
    <property type="match status" value="1"/>
</dbReference>
<dbReference type="InterPro" id="IPR009057">
    <property type="entry name" value="Homeodomain-like_sf"/>
</dbReference>
<reference evidence="4 5" key="1">
    <citation type="submission" date="2018-05" db="EMBL/GenBank/DDBJ databases">
        <title>Kurthia sibirica genome sequence.</title>
        <authorList>
            <person name="Maclea K.S."/>
            <person name="Goen A.E."/>
        </authorList>
    </citation>
    <scope>NUCLEOTIDE SEQUENCE [LARGE SCALE GENOMIC DNA]</scope>
    <source>
        <strain evidence="4 5">ATCC 49154</strain>
    </source>
</reference>
<dbReference type="InterPro" id="IPR041490">
    <property type="entry name" value="KstR2_TetR_C"/>
</dbReference>
<dbReference type="InterPro" id="IPR050624">
    <property type="entry name" value="HTH-type_Tx_Regulator"/>
</dbReference>
<evidence type="ECO:0000256" key="1">
    <source>
        <dbReference type="ARBA" id="ARBA00023125"/>
    </source>
</evidence>
<keyword evidence="5" id="KW-1185">Reference proteome</keyword>
<dbReference type="PROSITE" id="PS50977">
    <property type="entry name" value="HTH_TETR_2"/>
    <property type="match status" value="1"/>
</dbReference>
<dbReference type="GO" id="GO:0003677">
    <property type="term" value="F:DNA binding"/>
    <property type="evidence" value="ECO:0007669"/>
    <property type="project" value="UniProtKB-UniRule"/>
</dbReference>
<name>A0A2U3AR58_9BACL</name>
<dbReference type="OrthoDB" id="9814200at2"/>
<sequence>MRTRIVEESMKQFDKNGFTGTSIVDITQALDVTKGTFYYYFDSKEKLLMEIHLMYIKNLLEKQQVILQQPMNATKKLEAIVELLLHSILSDGLSGRVFFREMRHLKNNNEQTIITYRKKFRQNIEKVLLQGMANGEIKKGHVKIVALGILGVTNWSYQWFDENGDVSIEELTTIFVNMILTGIKE</sequence>
<dbReference type="PRINTS" id="PR00455">
    <property type="entry name" value="HTHTETR"/>
</dbReference>
<dbReference type="PANTHER" id="PTHR43479:SF11">
    <property type="entry name" value="ACREF_ENVCD OPERON REPRESSOR-RELATED"/>
    <property type="match status" value="1"/>
</dbReference>
<organism evidence="4 5">
    <name type="scientific">Kurthia sibirica</name>
    <dbReference type="NCBI Taxonomy" id="202750"/>
    <lineage>
        <taxon>Bacteria</taxon>
        <taxon>Bacillati</taxon>
        <taxon>Bacillota</taxon>
        <taxon>Bacilli</taxon>
        <taxon>Bacillales</taxon>
        <taxon>Caryophanaceae</taxon>
        <taxon>Kurthia</taxon>
    </lineage>
</organism>
<keyword evidence="1 2" id="KW-0238">DNA-binding</keyword>
<dbReference type="PROSITE" id="PS01081">
    <property type="entry name" value="HTH_TETR_1"/>
    <property type="match status" value="1"/>
</dbReference>
<dbReference type="Pfam" id="PF00440">
    <property type="entry name" value="TetR_N"/>
    <property type="match status" value="1"/>
</dbReference>
<accession>A0A2U3AR58</accession>
<dbReference type="Gene3D" id="1.10.10.60">
    <property type="entry name" value="Homeodomain-like"/>
    <property type="match status" value="1"/>
</dbReference>
<feature type="DNA-binding region" description="H-T-H motif" evidence="2">
    <location>
        <begin position="22"/>
        <end position="41"/>
    </location>
</feature>
<feature type="domain" description="HTH tetR-type" evidence="3">
    <location>
        <begin position="1"/>
        <end position="59"/>
    </location>
</feature>